<protein>
    <recommendedName>
        <fullName evidence="7">Outer membrane protein transport protein (OMPP1/FadL/TodX)</fullName>
    </recommendedName>
</protein>
<evidence type="ECO:0008006" key="7">
    <source>
        <dbReference type="Google" id="ProtNLM"/>
    </source>
</evidence>
<evidence type="ECO:0000256" key="1">
    <source>
        <dbReference type="ARBA" id="ARBA00004442"/>
    </source>
</evidence>
<evidence type="ECO:0000256" key="2">
    <source>
        <dbReference type="ARBA" id="ARBA00023136"/>
    </source>
</evidence>
<reference evidence="6" key="1">
    <citation type="journal article" date="2019" name="Int. J. Syst. Evol. Microbiol.">
        <title>The Global Catalogue of Microorganisms (GCM) 10K type strain sequencing project: providing services to taxonomists for standard genome sequencing and annotation.</title>
        <authorList>
            <consortium name="The Broad Institute Genomics Platform"/>
            <consortium name="The Broad Institute Genome Sequencing Center for Infectious Disease"/>
            <person name="Wu L."/>
            <person name="Ma J."/>
        </authorList>
    </citation>
    <scope>NUCLEOTIDE SEQUENCE [LARGE SCALE GENOMIC DNA]</scope>
    <source>
        <strain evidence="6">JCM 18053</strain>
    </source>
</reference>
<keyword evidence="6" id="KW-1185">Reference proteome</keyword>
<feature type="signal peptide" evidence="4">
    <location>
        <begin position="1"/>
        <end position="31"/>
    </location>
</feature>
<dbReference type="Proteomes" id="UP001499852">
    <property type="component" value="Unassembled WGS sequence"/>
</dbReference>
<evidence type="ECO:0000256" key="3">
    <source>
        <dbReference type="ARBA" id="ARBA00023237"/>
    </source>
</evidence>
<dbReference type="RefSeq" id="WP_345735643.1">
    <property type="nucleotide sequence ID" value="NZ_BAABIA010000003.1"/>
</dbReference>
<keyword evidence="2" id="KW-0472">Membrane</keyword>
<sequence>MSSHSTLNHRQKALLGLLSATALFLPLAAEAQLGVSPSQNAAFLTELRARDPKRADENRDVLGDAREKLETGRALSRPEVFSFSAANPRRLNADLTGFPSQYQLGRSYLSPWYDGVVAPDNTLQKAAGINAGFAFEQGFEYNSAINGGKGGLILSSTLLFDGSYKLADNQRLTLTGGLGFNWVSGNDQINWSFFSDEFGLAVLPGTSLAYDAQFGPISLTLYDRVSVRPYFGILQNDLGIAGTWQIAPALSWTLNYTHSTSHDVDGNYFGSVLPVADLDTFSSILSYDINAALSVGLEGALNWLDHDNDEVANDGTLWNIGAFVAWKLSDNARLRVATGYQHQEFDNTAFFAFIPPFFVIPNDSSDLSEPYYSISFSQRLSDRFSHELAVGYESNLDFGSNFTSSHYVNYGLTADTWKGGRITASGFVEHSDQSASFNSGRFTSFGLDLHLAQQITSRLTAGFGYSYARFETDISNTFGNTATKFNQHILGLNLAYALNARTQVNLGYQSFLFTQGGTPRADHHRVMLGLRFQF</sequence>
<proteinExistence type="predicted"/>
<evidence type="ECO:0000313" key="6">
    <source>
        <dbReference type="Proteomes" id="UP001499852"/>
    </source>
</evidence>
<dbReference type="SUPFAM" id="SSF56935">
    <property type="entry name" value="Porins"/>
    <property type="match status" value="1"/>
</dbReference>
<dbReference type="InterPro" id="IPR036942">
    <property type="entry name" value="Beta-barrel_TonB_sf"/>
</dbReference>
<organism evidence="5 6">
    <name type="scientific">Prosthecobacter algae</name>
    <dbReference type="NCBI Taxonomy" id="1144682"/>
    <lineage>
        <taxon>Bacteria</taxon>
        <taxon>Pseudomonadati</taxon>
        <taxon>Verrucomicrobiota</taxon>
        <taxon>Verrucomicrobiia</taxon>
        <taxon>Verrucomicrobiales</taxon>
        <taxon>Verrucomicrobiaceae</taxon>
        <taxon>Prosthecobacter</taxon>
    </lineage>
</organism>
<dbReference type="EMBL" id="BAABIA010000003">
    <property type="protein sequence ID" value="GAA5137322.1"/>
    <property type="molecule type" value="Genomic_DNA"/>
</dbReference>
<evidence type="ECO:0000256" key="4">
    <source>
        <dbReference type="SAM" id="SignalP"/>
    </source>
</evidence>
<accession>A0ABP9NYS0</accession>
<gene>
    <name evidence="5" type="ORF">GCM10023213_13820</name>
</gene>
<dbReference type="Gene3D" id="2.40.170.20">
    <property type="entry name" value="TonB-dependent receptor, beta-barrel domain"/>
    <property type="match status" value="1"/>
</dbReference>
<keyword evidence="4" id="KW-0732">Signal</keyword>
<evidence type="ECO:0000313" key="5">
    <source>
        <dbReference type="EMBL" id="GAA5137322.1"/>
    </source>
</evidence>
<feature type="chain" id="PRO_5046454157" description="Outer membrane protein transport protein (OMPP1/FadL/TodX)" evidence="4">
    <location>
        <begin position="32"/>
        <end position="534"/>
    </location>
</feature>
<comment type="subcellular location">
    <subcellularLocation>
        <location evidence="1">Cell outer membrane</location>
    </subcellularLocation>
</comment>
<keyword evidence="3" id="KW-0998">Cell outer membrane</keyword>
<name>A0ABP9NYS0_9BACT</name>
<comment type="caution">
    <text evidence="5">The sequence shown here is derived from an EMBL/GenBank/DDBJ whole genome shotgun (WGS) entry which is preliminary data.</text>
</comment>